<dbReference type="AlphaFoldDB" id="A0A411YF32"/>
<evidence type="ECO:0000313" key="4">
    <source>
        <dbReference type="EMBL" id="QBI19799.1"/>
    </source>
</evidence>
<dbReference type="SUPFAM" id="SSF55174">
    <property type="entry name" value="Alpha-L RNA-binding motif"/>
    <property type="match status" value="1"/>
</dbReference>
<feature type="compositionally biased region" description="Basic residues" evidence="2">
    <location>
        <begin position="130"/>
        <end position="143"/>
    </location>
</feature>
<evidence type="ECO:0000259" key="3">
    <source>
        <dbReference type="SMART" id="SM00363"/>
    </source>
</evidence>
<evidence type="ECO:0000313" key="5">
    <source>
        <dbReference type="Proteomes" id="UP000291469"/>
    </source>
</evidence>
<feature type="compositionally biased region" description="Pro residues" evidence="2">
    <location>
        <begin position="116"/>
        <end position="129"/>
    </location>
</feature>
<gene>
    <name evidence="4" type="ORF">ER308_09685</name>
</gene>
<dbReference type="GO" id="GO:0003723">
    <property type="term" value="F:RNA binding"/>
    <property type="evidence" value="ECO:0007669"/>
    <property type="project" value="UniProtKB-KW"/>
</dbReference>
<name>A0A411YF32_9ACTN</name>
<dbReference type="Gene3D" id="3.10.290.10">
    <property type="entry name" value="RNA-binding S4 domain"/>
    <property type="match status" value="1"/>
</dbReference>
<dbReference type="SMART" id="SM00363">
    <property type="entry name" value="S4"/>
    <property type="match status" value="1"/>
</dbReference>
<dbReference type="Pfam" id="PF01479">
    <property type="entry name" value="S4"/>
    <property type="match status" value="1"/>
</dbReference>
<dbReference type="Proteomes" id="UP000291469">
    <property type="component" value="Chromosome"/>
</dbReference>
<dbReference type="PROSITE" id="PS50889">
    <property type="entry name" value="S4"/>
    <property type="match status" value="1"/>
</dbReference>
<reference evidence="4 5" key="1">
    <citation type="submission" date="2019-01" db="EMBL/GenBank/DDBJ databases">
        <title>Egibacter rhizosphaerae EGI 80759T.</title>
        <authorList>
            <person name="Chen D.-D."/>
            <person name="Tian Y."/>
            <person name="Jiao J.-Y."/>
            <person name="Zhang X.-T."/>
            <person name="Zhang Y.-G."/>
            <person name="Zhang Y."/>
            <person name="Xiao M."/>
            <person name="Shu W.-S."/>
            <person name="Li W.-J."/>
        </authorList>
    </citation>
    <scope>NUCLEOTIDE SEQUENCE [LARGE SCALE GENOMIC DNA]</scope>
    <source>
        <strain evidence="4 5">EGI 80759</strain>
    </source>
</reference>
<evidence type="ECO:0000256" key="2">
    <source>
        <dbReference type="SAM" id="MobiDB-lite"/>
    </source>
</evidence>
<organism evidence="4 5">
    <name type="scientific">Egibacter rhizosphaerae</name>
    <dbReference type="NCBI Taxonomy" id="1670831"/>
    <lineage>
        <taxon>Bacteria</taxon>
        <taxon>Bacillati</taxon>
        <taxon>Actinomycetota</taxon>
        <taxon>Nitriliruptoria</taxon>
        <taxon>Egibacterales</taxon>
        <taxon>Egibacteraceae</taxon>
        <taxon>Egibacter</taxon>
    </lineage>
</organism>
<dbReference type="InterPro" id="IPR036986">
    <property type="entry name" value="S4_RNA-bd_sf"/>
</dbReference>
<dbReference type="OrthoDB" id="9797176at2"/>
<dbReference type="EMBL" id="CP036402">
    <property type="protein sequence ID" value="QBI19799.1"/>
    <property type="molecule type" value="Genomic_DNA"/>
</dbReference>
<feature type="domain" description="RNA-binding S4" evidence="3">
    <location>
        <begin position="36"/>
        <end position="98"/>
    </location>
</feature>
<proteinExistence type="predicted"/>
<dbReference type="InterPro" id="IPR002942">
    <property type="entry name" value="S4_RNA-bd"/>
</dbReference>
<sequence>MRAACAGSSPIARARCSGPKRISGHDVCQPGDVESARVDRWLWAVRLCKTRSQATEACRAGHVEVNDRKAKPASTVRVGDTVRAWLHGRERVVEVARIIDERVGAPVARECVVDHSPPPPPREAPPPGARRPRGAGRPTKRERRQLDQWWGRRGR</sequence>
<accession>A0A411YF32</accession>
<dbReference type="KEGG" id="erz:ER308_09685"/>
<keyword evidence="5" id="KW-1185">Reference proteome</keyword>
<dbReference type="CDD" id="cd00165">
    <property type="entry name" value="S4"/>
    <property type="match status" value="1"/>
</dbReference>
<keyword evidence="1" id="KW-0694">RNA-binding</keyword>
<evidence type="ECO:0000256" key="1">
    <source>
        <dbReference type="PROSITE-ProRule" id="PRU00182"/>
    </source>
</evidence>
<feature type="region of interest" description="Disordered" evidence="2">
    <location>
        <begin position="110"/>
        <end position="155"/>
    </location>
</feature>
<protein>
    <submittedName>
        <fullName evidence="4">RNA-binding S4 domain-containing protein</fullName>
    </submittedName>
</protein>